<comment type="caution">
    <text evidence="2">The sequence shown here is derived from an EMBL/GenBank/DDBJ whole genome shotgun (WGS) entry which is preliminary data.</text>
</comment>
<evidence type="ECO:0000313" key="3">
    <source>
        <dbReference type="Proteomes" id="UP000547674"/>
    </source>
</evidence>
<dbReference type="GO" id="GO:0016757">
    <property type="term" value="F:glycosyltransferase activity"/>
    <property type="evidence" value="ECO:0007669"/>
    <property type="project" value="TreeGrafter"/>
</dbReference>
<dbReference type="Pfam" id="PF13439">
    <property type="entry name" value="Glyco_transf_4"/>
    <property type="match status" value="1"/>
</dbReference>
<feature type="domain" description="Glycosyltransferase subfamily 4-like N-terminal" evidence="1">
    <location>
        <begin position="39"/>
        <end position="160"/>
    </location>
</feature>
<reference evidence="2 3" key="1">
    <citation type="submission" date="2020-03" db="EMBL/GenBank/DDBJ databases">
        <title>Metabolic flexibility allows generalist bacteria to become dominant in a frequently disturbed ecosystem.</title>
        <authorList>
            <person name="Chen Y.-J."/>
            <person name="Leung P.M."/>
            <person name="Bay S.K."/>
            <person name="Hugenholtz P."/>
            <person name="Kessler A.J."/>
            <person name="Shelley G."/>
            <person name="Waite D.W."/>
            <person name="Cook P.L."/>
            <person name="Greening C."/>
        </authorList>
    </citation>
    <scope>NUCLEOTIDE SEQUENCE [LARGE SCALE GENOMIC DNA]</scope>
    <source>
        <strain evidence="2">SS_bin_28</strain>
    </source>
</reference>
<dbReference type="SUPFAM" id="SSF53756">
    <property type="entry name" value="UDP-Glycosyltransferase/glycogen phosphorylase"/>
    <property type="match status" value="1"/>
</dbReference>
<dbReference type="PANTHER" id="PTHR45947">
    <property type="entry name" value="SULFOQUINOVOSYL TRANSFERASE SQD2"/>
    <property type="match status" value="1"/>
</dbReference>
<dbReference type="EMBL" id="JABDJR010000649">
    <property type="protein sequence ID" value="NNF08302.1"/>
    <property type="molecule type" value="Genomic_DNA"/>
</dbReference>
<protein>
    <submittedName>
        <fullName evidence="2">Glycosyltransferase</fullName>
    </submittedName>
</protein>
<keyword evidence="2" id="KW-0808">Transferase</keyword>
<name>A0A7Y2H3Z3_UNCEI</name>
<dbReference type="AlphaFoldDB" id="A0A7Y2H3Z3"/>
<gene>
    <name evidence="2" type="ORF">HKN21_16185</name>
</gene>
<sequence length="337" mass="36992">MSSRLKVLHVTAMYPSPKRPGRGAFVKAQVDSLREHADIEVFVIEGSHGLLPYVKKWPDLRSRLYAPDYDVVHAHYGNLGSLVRILGTKGRPLVTSYCGSDLLADRSSHQPRLRDRFYGPVNRYYARFNEMALVKSRGLAEQIESFTENVAVIPNGVDTKLFKPMDRDACREELELSPDVKVVLFGADPHNTIKNFNLLESAARPLGDKVLIQTFAGGKIPHDKVPLYMNAADVVALTSHHEGSPNVVKEALACSRPVFATDCGDVQEVLGGVEGSRVLSYSATEWTEALRDLVEGKVPTVTNGAAQIRAKGLDAESVAQQLMAIYKKLAAEATQPV</sequence>
<evidence type="ECO:0000259" key="1">
    <source>
        <dbReference type="Pfam" id="PF13439"/>
    </source>
</evidence>
<evidence type="ECO:0000313" key="2">
    <source>
        <dbReference type="EMBL" id="NNF08302.1"/>
    </source>
</evidence>
<organism evidence="2 3">
    <name type="scientific">Eiseniibacteriota bacterium</name>
    <dbReference type="NCBI Taxonomy" id="2212470"/>
    <lineage>
        <taxon>Bacteria</taxon>
        <taxon>Candidatus Eiseniibacteriota</taxon>
    </lineage>
</organism>
<dbReference type="InterPro" id="IPR050194">
    <property type="entry name" value="Glycosyltransferase_grp1"/>
</dbReference>
<dbReference type="Gene3D" id="3.40.50.2000">
    <property type="entry name" value="Glycogen Phosphorylase B"/>
    <property type="match status" value="2"/>
</dbReference>
<dbReference type="InterPro" id="IPR028098">
    <property type="entry name" value="Glyco_trans_4-like_N"/>
</dbReference>
<accession>A0A7Y2H3Z3</accession>
<dbReference type="Pfam" id="PF13692">
    <property type="entry name" value="Glyco_trans_1_4"/>
    <property type="match status" value="1"/>
</dbReference>
<proteinExistence type="predicted"/>
<dbReference type="PANTHER" id="PTHR45947:SF15">
    <property type="entry name" value="TEICHURONIC ACID BIOSYNTHESIS GLYCOSYLTRANSFERASE TUAC-RELATED"/>
    <property type="match status" value="1"/>
</dbReference>
<dbReference type="Proteomes" id="UP000547674">
    <property type="component" value="Unassembled WGS sequence"/>
</dbReference>